<evidence type="ECO:0000313" key="3">
    <source>
        <dbReference type="Proteomes" id="UP000587586"/>
    </source>
</evidence>
<dbReference type="AlphaFoldDB" id="A0A6V8N664"/>
<dbReference type="Proteomes" id="UP000587586">
    <property type="component" value="Unassembled WGS sequence"/>
</dbReference>
<reference evidence="3" key="1">
    <citation type="submission" date="2020-06" db="EMBL/GenBank/DDBJ databases">
        <title>Draft genomic sequecing of Geomonas sp. Red745.</title>
        <authorList>
            <person name="Itoh H."/>
            <person name="Xu Z.X."/>
            <person name="Ushijima N."/>
            <person name="Masuda Y."/>
            <person name="Shiratori Y."/>
            <person name="Senoo K."/>
        </authorList>
    </citation>
    <scope>NUCLEOTIDE SEQUENCE [LARGE SCALE GENOMIC DNA]</scope>
    <source>
        <strain evidence="3">Red745</strain>
    </source>
</reference>
<dbReference type="Pfam" id="PF04233">
    <property type="entry name" value="Phage_Mu_F"/>
    <property type="match status" value="1"/>
</dbReference>
<dbReference type="EMBL" id="BLXZ01000003">
    <property type="protein sequence ID" value="GFO67890.1"/>
    <property type="molecule type" value="Genomic_DNA"/>
</dbReference>
<name>A0A6V8N664_9BACT</name>
<evidence type="ECO:0000259" key="1">
    <source>
        <dbReference type="Pfam" id="PF04233"/>
    </source>
</evidence>
<proteinExistence type="predicted"/>
<protein>
    <submittedName>
        <fullName evidence="2">Phage protein</fullName>
    </submittedName>
</protein>
<dbReference type="RefSeq" id="WP_183360433.1">
    <property type="nucleotide sequence ID" value="NZ_BLXZ01000003.1"/>
</dbReference>
<feature type="domain" description="Phage head morphogenesis" evidence="1">
    <location>
        <begin position="56"/>
        <end position="173"/>
    </location>
</feature>
<dbReference type="InterPro" id="IPR006528">
    <property type="entry name" value="Phage_head_morphogenesis_dom"/>
</dbReference>
<sequence length="255" mass="28778">MATSTAEYGSLPFEEAIAFFRSKVKIPTERWNDLLQQDHDFGFMIAGATKAEMLTDFQAAIDRAITEGTTLEAFRKDFDRIVSQYGWSYKGSRGWRSEVIYSTNIRTAYQAGRFQQMTDPDVLAYRPNWLYQHGDSIRPRPPHLAWSGTVLPADDPWWLTHFTPNGWGCKCRIVALSDRDLARKGLTVGQAPDDGTYEWVNKKTGEVQTIPNGIDPGWDYTPGRAPAQDREKIMKVMIAGVPPELQAMVRAEAGL</sequence>
<keyword evidence="3" id="KW-1185">Reference proteome</keyword>
<gene>
    <name evidence="2" type="primary">gpF</name>
    <name evidence="2" type="ORF">GMLC_14690</name>
</gene>
<evidence type="ECO:0000313" key="2">
    <source>
        <dbReference type="EMBL" id="GFO67890.1"/>
    </source>
</evidence>
<organism evidence="2 3">
    <name type="scientific">Geomonas limicola</name>
    <dbReference type="NCBI Taxonomy" id="2740186"/>
    <lineage>
        <taxon>Bacteria</taxon>
        <taxon>Pseudomonadati</taxon>
        <taxon>Thermodesulfobacteriota</taxon>
        <taxon>Desulfuromonadia</taxon>
        <taxon>Geobacterales</taxon>
        <taxon>Geobacteraceae</taxon>
        <taxon>Geomonas</taxon>
    </lineage>
</organism>
<comment type="caution">
    <text evidence="2">The sequence shown here is derived from an EMBL/GenBank/DDBJ whole genome shotgun (WGS) entry which is preliminary data.</text>
</comment>
<accession>A0A6V8N664</accession>